<organism evidence="4 5">
    <name type="scientific">Amanita muscaria (strain Koide BX008)</name>
    <dbReference type="NCBI Taxonomy" id="946122"/>
    <lineage>
        <taxon>Eukaryota</taxon>
        <taxon>Fungi</taxon>
        <taxon>Dikarya</taxon>
        <taxon>Basidiomycota</taxon>
        <taxon>Agaricomycotina</taxon>
        <taxon>Agaricomycetes</taxon>
        <taxon>Agaricomycetidae</taxon>
        <taxon>Agaricales</taxon>
        <taxon>Pluteineae</taxon>
        <taxon>Amanitaceae</taxon>
        <taxon>Amanita</taxon>
    </lineage>
</organism>
<evidence type="ECO:0000256" key="1">
    <source>
        <dbReference type="ARBA" id="ARBA00022737"/>
    </source>
</evidence>
<dbReference type="PANTHER" id="PTHR10039:SF14">
    <property type="entry name" value="NACHT DOMAIN-CONTAINING PROTEIN"/>
    <property type="match status" value="1"/>
</dbReference>
<evidence type="ECO:0000259" key="3">
    <source>
        <dbReference type="Pfam" id="PF24883"/>
    </source>
</evidence>
<dbReference type="SUPFAM" id="SSF52540">
    <property type="entry name" value="P-loop containing nucleoside triphosphate hydrolases"/>
    <property type="match status" value="1"/>
</dbReference>
<dbReference type="Proteomes" id="UP000054549">
    <property type="component" value="Unassembled WGS sequence"/>
</dbReference>
<dbReference type="Gene3D" id="3.40.50.300">
    <property type="entry name" value="P-loop containing nucleotide triphosphate hydrolases"/>
    <property type="match status" value="1"/>
</dbReference>
<keyword evidence="5" id="KW-1185">Reference proteome</keyword>
<sequence>MIKATTREDLRVPHFTALHGLFSLIRFTGFVNFAQFVSFEALHDSSAQDFDRHVDQVIREKTLNQLQEWFDDPTVPAEQIIWLHGPASIGKTAIALEIARQEKVVATFFFNRSDPSRNDGNRLFPTLAWQLAVSIADVKTHITHVLNERPDLPKKRIEEQFEYLVAQPFAAMKKATSTQLPSCLVIVIDGIDECADIRLQRRILKVIEKAILGRRVPLQFIVFSRPDAHIQDIYNQFQCATRCIDLAKLGPAEEIKKRERYIRKREEELEEEECKLKVRVEEISKKEEEARKREEGVRLKEDEANVRELEVRRKEREMLQRAKEMEARRKELAVKYLEEEAGSSEEKAHRREEEIKMKQEELNRKEDEIMHLAEEMRQKAEEIKRQEEELMKRKEELERRELESRLEDERHQQARLQEDEMGRQKEDESKLKMKLEELKKKEDEVRQKEGEAEKKVEEASRKEGEAKRRQEEAQKLEEEARRKEEEAKRLVEVAEQREEEARRKQDEARLKMEEAKSKEEAAKELEAHINYNRHSPESTRPPLSRKASFNRSADDYDVSPSYEG</sequence>
<gene>
    <name evidence="4" type="ORF">M378DRAFT_797923</name>
</gene>
<dbReference type="Pfam" id="PF24883">
    <property type="entry name" value="NPHP3_N"/>
    <property type="match status" value="1"/>
</dbReference>
<dbReference type="STRING" id="946122.A0A0C2WZE4"/>
<accession>A0A0C2WZE4</accession>
<reference evidence="4 5" key="1">
    <citation type="submission" date="2014-04" db="EMBL/GenBank/DDBJ databases">
        <title>Evolutionary Origins and Diversification of the Mycorrhizal Mutualists.</title>
        <authorList>
            <consortium name="DOE Joint Genome Institute"/>
            <consortium name="Mycorrhizal Genomics Consortium"/>
            <person name="Kohler A."/>
            <person name="Kuo A."/>
            <person name="Nagy L.G."/>
            <person name="Floudas D."/>
            <person name="Copeland A."/>
            <person name="Barry K.W."/>
            <person name="Cichocki N."/>
            <person name="Veneault-Fourrey C."/>
            <person name="LaButti K."/>
            <person name="Lindquist E.A."/>
            <person name="Lipzen A."/>
            <person name="Lundell T."/>
            <person name="Morin E."/>
            <person name="Murat C."/>
            <person name="Riley R."/>
            <person name="Ohm R."/>
            <person name="Sun H."/>
            <person name="Tunlid A."/>
            <person name="Henrissat B."/>
            <person name="Grigoriev I.V."/>
            <person name="Hibbett D.S."/>
            <person name="Martin F."/>
        </authorList>
    </citation>
    <scope>NUCLEOTIDE SEQUENCE [LARGE SCALE GENOMIC DNA]</scope>
    <source>
        <strain evidence="4 5">Koide BX008</strain>
    </source>
</reference>
<dbReference type="EMBL" id="KN818273">
    <property type="protein sequence ID" value="KIL62241.1"/>
    <property type="molecule type" value="Genomic_DNA"/>
</dbReference>
<dbReference type="InterPro" id="IPR056884">
    <property type="entry name" value="NPHP3-like_N"/>
</dbReference>
<dbReference type="InterPro" id="IPR027417">
    <property type="entry name" value="P-loop_NTPase"/>
</dbReference>
<dbReference type="InParanoid" id="A0A0C2WZE4"/>
<dbReference type="HOGENOM" id="CLU_483083_0_0_1"/>
<evidence type="ECO:0000313" key="5">
    <source>
        <dbReference type="Proteomes" id="UP000054549"/>
    </source>
</evidence>
<feature type="compositionally biased region" description="Basic and acidic residues" evidence="2">
    <location>
        <begin position="380"/>
        <end position="527"/>
    </location>
</feature>
<protein>
    <recommendedName>
        <fullName evidence="3">Nephrocystin 3-like N-terminal domain-containing protein</fullName>
    </recommendedName>
</protein>
<dbReference type="PANTHER" id="PTHR10039">
    <property type="entry name" value="AMELOGENIN"/>
    <property type="match status" value="1"/>
</dbReference>
<dbReference type="OrthoDB" id="5967843at2759"/>
<evidence type="ECO:0000313" key="4">
    <source>
        <dbReference type="EMBL" id="KIL62241.1"/>
    </source>
</evidence>
<feature type="region of interest" description="Disordered" evidence="2">
    <location>
        <begin position="339"/>
        <end position="367"/>
    </location>
</feature>
<evidence type="ECO:0000256" key="2">
    <source>
        <dbReference type="SAM" id="MobiDB-lite"/>
    </source>
</evidence>
<dbReference type="AlphaFoldDB" id="A0A0C2WZE4"/>
<feature type="domain" description="Nephrocystin 3-like N-terminal" evidence="3">
    <location>
        <begin position="65"/>
        <end position="225"/>
    </location>
</feature>
<name>A0A0C2WZE4_AMAMK</name>
<keyword evidence="1" id="KW-0677">Repeat</keyword>
<feature type="region of interest" description="Disordered" evidence="2">
    <location>
        <begin position="380"/>
        <end position="564"/>
    </location>
</feature>
<proteinExistence type="predicted"/>